<dbReference type="InterPro" id="IPR011333">
    <property type="entry name" value="SKP1/BTB/POZ_sf"/>
</dbReference>
<sequence>MASINGDNIVPNEERNEKLVPFDFHENECDVIIKTKDKEVQLPSSFLEMVSSPMYFNNNVKYVFDVDVCAESVTKALSFYHPKDWTNKIDSMLSSTNFKEGQNRRIELPGKKFNEVVYFLQFLHTLQDIKDDTNIWALAPLCQEYQVDWLSNKIQSFIRNCARNSTKTILNYLVLAEDMHFGIEVERSLVSKLSRGFQDISMCLEFLLLSRRMQVWIARRKLADSLKKFLIDPHDDTLSRYGKQTTREKKEAGIKKYKAVDADVVSIFHDLDQPKIELINA</sequence>
<reference evidence="1" key="1">
    <citation type="submission" date="2021-01" db="UniProtKB">
        <authorList>
            <consortium name="EnsemblMetazoa"/>
        </authorList>
    </citation>
    <scope>IDENTIFICATION</scope>
</reference>
<name>A0A7M5UYM0_9CNID</name>
<proteinExistence type="predicted"/>
<evidence type="ECO:0008006" key="3">
    <source>
        <dbReference type="Google" id="ProtNLM"/>
    </source>
</evidence>
<dbReference type="Proteomes" id="UP000594262">
    <property type="component" value="Unplaced"/>
</dbReference>
<dbReference type="AlphaFoldDB" id="A0A7M5UYM0"/>
<keyword evidence="2" id="KW-1185">Reference proteome</keyword>
<protein>
    <recommendedName>
        <fullName evidence="3">BTB domain-containing protein</fullName>
    </recommendedName>
</protein>
<evidence type="ECO:0000313" key="2">
    <source>
        <dbReference type="Proteomes" id="UP000594262"/>
    </source>
</evidence>
<accession>A0A7M5UYM0</accession>
<dbReference type="EnsemblMetazoa" id="CLYHEMT006316.3">
    <property type="protein sequence ID" value="CLYHEMP006316.3"/>
    <property type="gene ID" value="CLYHEMG006316"/>
</dbReference>
<organism evidence="1 2">
    <name type="scientific">Clytia hemisphaerica</name>
    <dbReference type="NCBI Taxonomy" id="252671"/>
    <lineage>
        <taxon>Eukaryota</taxon>
        <taxon>Metazoa</taxon>
        <taxon>Cnidaria</taxon>
        <taxon>Hydrozoa</taxon>
        <taxon>Hydroidolina</taxon>
        <taxon>Leptothecata</taxon>
        <taxon>Obeliida</taxon>
        <taxon>Clytiidae</taxon>
        <taxon>Clytia</taxon>
    </lineage>
</organism>
<dbReference type="Gene3D" id="3.30.710.10">
    <property type="entry name" value="Potassium Channel Kv1.1, Chain A"/>
    <property type="match status" value="1"/>
</dbReference>
<dbReference type="SUPFAM" id="SSF54695">
    <property type="entry name" value="POZ domain"/>
    <property type="match status" value="1"/>
</dbReference>
<evidence type="ECO:0000313" key="1">
    <source>
        <dbReference type="EnsemblMetazoa" id="CLYHEMP006316.3"/>
    </source>
</evidence>